<name>A0ABY3SV30_9VIRU</name>
<dbReference type="PROSITE" id="PS50522">
    <property type="entry name" value="RDRP_PHAGE"/>
    <property type="match status" value="1"/>
</dbReference>
<evidence type="ECO:0000256" key="8">
    <source>
        <dbReference type="ARBA" id="ARBA00048744"/>
    </source>
</evidence>
<sequence>MPKSLDVDFLGLYGALLKECHVRYPDHKEEWDRDLSRLTLLYRSRGSKVFTMDLPALGKALDLSLDRGILTMHGVPLSWRNKNRSHVPRLFAGLWSRIFDTTSGAVRQGSDMDIPALYLLRQLLHCCKKVRSDCGPKATYKAVEGFFQVDASLPFPSQKWDDPDCDFTNSAVGGLVDRFSVVELQPDLLRVEQDPEDSSLLGTIQHVADIVSTSLGWFDPSKWRFRQGPGRVSDKGPGEYKYSFEHWPDKLESVFPYADYGVSSYSAIEYTASNGQADPRHHLEMPSKLVAVPKTMKGPRLIASEPTSHQWCQQALKDFLYARVHGSFLGESIRFDDQALSGTAALQASYDLKRATLDLSDASDRISCWLVERIFRRNPVLLSALSSVRTRWLVNRIDKKRPKFTRLRKYTTMGSATTFPIQSIVFYTICVGAGLLSEGYYNPRQREVESYGKKVRIFGDDLIVPTKWVPFVRRALELLYLKVNVAKTFANGRFRESCGVDAYAGYDVTPVYVLETYSKTRPSSFISVVDQSNNLFIRGFWAASDWLRKTLPRRLDSRMPVVHPDEGILGYHSFCGRDLSHLDKKWDDQRHRWLYRVPRVSTRVRRLPQDSSQCLLQYFTEAPSPDIVWTSGVDTVSETLVSLGWEPCE</sequence>
<evidence type="ECO:0000259" key="9">
    <source>
        <dbReference type="PROSITE" id="PS50522"/>
    </source>
</evidence>
<evidence type="ECO:0000256" key="5">
    <source>
        <dbReference type="ARBA" id="ARBA00022741"/>
    </source>
</evidence>
<keyword evidence="2" id="KW-0696">RNA-directed RNA polymerase</keyword>
<keyword evidence="4" id="KW-0548">Nucleotidyltransferase</keyword>
<evidence type="ECO:0000256" key="6">
    <source>
        <dbReference type="ARBA" id="ARBA00022953"/>
    </source>
</evidence>
<feature type="domain" description="RdRp catalytic" evidence="9">
    <location>
        <begin position="343"/>
        <end position="492"/>
    </location>
</feature>
<keyword evidence="11" id="KW-1185">Reference proteome</keyword>
<reference evidence="10" key="2">
    <citation type="journal article" date="2022" name="Nat. Microbiol.">
        <title>RNA viromes from terrestrial sites across China expand environmental viral diversity.</title>
        <authorList>
            <person name="Chiapello M."/>
            <person name="Rodriguez-Romero J."/>
            <person name="Ayllon M.A."/>
            <person name="Turina M."/>
        </authorList>
    </citation>
    <scope>NUCLEOTIDE SEQUENCE</scope>
    <source>
        <strain evidence="10">R30-k141_750532</strain>
    </source>
</reference>
<dbReference type="EC" id="2.7.7.48" evidence="1"/>
<reference evidence="10" key="1">
    <citation type="submission" date="2021-05" db="EMBL/GenBank/DDBJ databases">
        <authorList>
            <person name="Chen Y.-M."/>
            <person name="Zhang Y.-Z."/>
        </authorList>
    </citation>
    <scope>NUCLEOTIDE SEQUENCE</scope>
    <source>
        <strain evidence="10">R30-k141_750532</strain>
    </source>
</reference>
<dbReference type="InterPro" id="IPR007096">
    <property type="entry name" value="RNA-dir_Rpol_cat_phage"/>
</dbReference>
<comment type="catalytic activity">
    <reaction evidence="8">
        <text>RNA(n) + a ribonucleoside 5'-triphosphate = RNA(n+1) + diphosphate</text>
        <dbReference type="Rhea" id="RHEA:21248"/>
        <dbReference type="Rhea" id="RHEA-COMP:14527"/>
        <dbReference type="Rhea" id="RHEA-COMP:17342"/>
        <dbReference type="ChEBI" id="CHEBI:33019"/>
        <dbReference type="ChEBI" id="CHEBI:61557"/>
        <dbReference type="ChEBI" id="CHEBI:140395"/>
        <dbReference type="EC" id="2.7.7.48"/>
    </reaction>
</comment>
<evidence type="ECO:0000256" key="4">
    <source>
        <dbReference type="ARBA" id="ARBA00022695"/>
    </source>
</evidence>
<evidence type="ECO:0000256" key="7">
    <source>
        <dbReference type="ARBA" id="ARBA00030248"/>
    </source>
</evidence>
<organism evidence="10 11">
    <name type="scientific">Leviviridae sp</name>
    <dbReference type="NCBI Taxonomy" id="2027243"/>
    <lineage>
        <taxon>Viruses</taxon>
        <taxon>Riboviria</taxon>
        <taxon>Orthornavirae</taxon>
        <taxon>Lenarviricota</taxon>
        <taxon>Leviviricetes</taxon>
        <taxon>Norzivirales</taxon>
        <taxon>Fiersviridae</taxon>
    </lineage>
</organism>
<keyword evidence="3" id="KW-0808">Transferase</keyword>
<evidence type="ECO:0000313" key="11">
    <source>
        <dbReference type="Proteomes" id="UP001057883"/>
    </source>
</evidence>
<evidence type="ECO:0000256" key="2">
    <source>
        <dbReference type="ARBA" id="ARBA00022484"/>
    </source>
</evidence>
<accession>A0ABY3SV30</accession>
<evidence type="ECO:0000313" key="10">
    <source>
        <dbReference type="EMBL" id="UJQ85850.1"/>
    </source>
</evidence>
<proteinExistence type="predicted"/>
<evidence type="ECO:0000256" key="1">
    <source>
        <dbReference type="ARBA" id="ARBA00012494"/>
    </source>
</evidence>
<protein>
    <recommendedName>
        <fullName evidence="1">RNA-directed RNA polymerase</fullName>
        <ecNumber evidence="1">2.7.7.48</ecNumber>
    </recommendedName>
    <alternativeName>
        <fullName evidence="7">RNA replicase beta chain</fullName>
    </alternativeName>
</protein>
<dbReference type="InterPro" id="IPR005093">
    <property type="entry name" value="RNArep_beta"/>
</dbReference>
<evidence type="ECO:0000256" key="3">
    <source>
        <dbReference type="ARBA" id="ARBA00022679"/>
    </source>
</evidence>
<dbReference type="Pfam" id="PF03431">
    <property type="entry name" value="RNA_replicase_B"/>
    <property type="match status" value="1"/>
</dbReference>
<keyword evidence="5" id="KW-0547">Nucleotide-binding</keyword>
<dbReference type="Proteomes" id="UP001057883">
    <property type="component" value="Segment"/>
</dbReference>
<keyword evidence="6" id="KW-0693">Viral RNA replication</keyword>
<dbReference type="EMBL" id="MZ679803">
    <property type="protein sequence ID" value="UJQ85850.1"/>
    <property type="molecule type" value="Genomic_RNA"/>
</dbReference>